<proteinExistence type="predicted"/>
<evidence type="ECO:0000313" key="4">
    <source>
        <dbReference type="Proteomes" id="UP001172083"/>
    </source>
</evidence>
<dbReference type="Proteomes" id="UP001172083">
    <property type="component" value="Unassembled WGS sequence"/>
</dbReference>
<name>A0ABT8KYI9_9BACT</name>
<organism evidence="3 4">
    <name type="scientific">Agaribacillus aureus</name>
    <dbReference type="NCBI Taxonomy" id="3051825"/>
    <lineage>
        <taxon>Bacteria</taxon>
        <taxon>Pseudomonadati</taxon>
        <taxon>Bacteroidota</taxon>
        <taxon>Cytophagia</taxon>
        <taxon>Cytophagales</taxon>
        <taxon>Splendidivirgaceae</taxon>
        <taxon>Agaribacillus</taxon>
    </lineage>
</organism>
<comment type="caution">
    <text evidence="3">The sequence shown here is derived from an EMBL/GenBank/DDBJ whole genome shotgun (WGS) entry which is preliminary data.</text>
</comment>
<dbReference type="InterPro" id="IPR052025">
    <property type="entry name" value="Xyloglucanase_GH74"/>
</dbReference>
<accession>A0ABT8KYI9</accession>
<dbReference type="InterPro" id="IPR036278">
    <property type="entry name" value="Sialidase_sf"/>
</dbReference>
<dbReference type="CDD" id="cd15482">
    <property type="entry name" value="Sialidase_non-viral"/>
    <property type="match status" value="3"/>
</dbReference>
<dbReference type="PANTHER" id="PTHR43739">
    <property type="entry name" value="XYLOGLUCANASE (EUROFUNG)"/>
    <property type="match status" value="1"/>
</dbReference>
<sequence>MMMKQRIGKLVFLIGLIWFSPFLQGQESGVFNFKNVGPTRGGRVTTVRGVTSQTNVYYMGASGGGVWKTTDYGQSWKNISDGYFATGSIGAIAVDQRYPDTLYVGTGSEAIRSNVITGKGIYKSTNGGKTWKFAGLRNAGQIGAIEIDPSDSKIVYAAVMGQAFGRSEERGLYKSKDGGKNWHKVLYLSDSVGCVDVELAPGNPEIIYAAMWRAERKPWTIISGDTTGGVFRSVDRGETWQKVKNGLPRGLIGKIDFAVSSAKPERVWAIIQAPEGEEGVYKSDDFGESWERISLPDKVAKSWMYRPYYFHNLDVNPQNPDNIYSGTKQSYTSRDGGKTWKKITFPHADHHDLWINPKDSLLMIEGSDGGAAVSRDGGKSWSTLFNQPTAELYQVEVDDRYPFWLYAGQQDNSSIMVPVRKPYESVADHNHEPLINDLVYWKVVGGCETGPVVPKPGDPNIVYTNCKGRFGVYDHRTGQERQYYIGAESLYGHNPKDLTYRFQRVTPLHVSPHDANVVYYGSQFLHKTTDAGKNWEQISPDLTAFKPDFQVRSGGPISEDISGEEYYSTLYAIQESPVNPGVIWTGANDGPFYLSRDGGKSWKEVTPPDLPEGGRVQNIEASPHKAGKAYYAVYRYLLNDWQPYLYKTEDFGITWERLTTGDNGIPSNYPVRVVREDPNQEGLLYAGTEFGLFISFDDGKKWYAFQQNLPVTPITDIKIKRNQLALSTMGRSFWHLNDIAVLSQLSPDATDQTQLFTPKNSFGENINVFFSLSKEDKKKSIQAIFKRGNTVLHQKRLDIDTAEKKEKEGNPVKRLLKTVWDLRYYFPNGEKDVRGPKVAPGLYEVILQVGDREYRKSFEYKINPNLTASGITEDDLMQQELLNVKVAKMRLEVKNAIKKLEVKIKNGKKPKKINAWQQMLEQLQKGKRRYDEPRLYDHIDYLYEMLTAAPQSPGKDAYERYEYLETEWESIRKNID</sequence>
<dbReference type="SUPFAM" id="SSF50939">
    <property type="entry name" value="Sialidases"/>
    <property type="match status" value="1"/>
</dbReference>
<evidence type="ECO:0000313" key="3">
    <source>
        <dbReference type="EMBL" id="MDN5210537.1"/>
    </source>
</evidence>
<dbReference type="RefSeq" id="WP_346755881.1">
    <property type="nucleotide sequence ID" value="NZ_JAUJEB010000001.1"/>
</dbReference>
<feature type="domain" description="Sortilin N-terminal" evidence="2">
    <location>
        <begin position="66"/>
        <end position="186"/>
    </location>
</feature>
<dbReference type="InterPro" id="IPR031778">
    <property type="entry name" value="Sortilin_N"/>
</dbReference>
<evidence type="ECO:0000259" key="2">
    <source>
        <dbReference type="Pfam" id="PF15902"/>
    </source>
</evidence>
<dbReference type="Pfam" id="PF15902">
    <property type="entry name" value="Sortilin-Vps10"/>
    <property type="match status" value="1"/>
</dbReference>
<evidence type="ECO:0000256" key="1">
    <source>
        <dbReference type="ARBA" id="ARBA00022737"/>
    </source>
</evidence>
<dbReference type="Pfam" id="PF02012">
    <property type="entry name" value="BNR"/>
    <property type="match status" value="1"/>
</dbReference>
<gene>
    <name evidence="3" type="ORF">QQ020_00720</name>
</gene>
<protein>
    <recommendedName>
        <fullName evidence="2">Sortilin N-terminal domain-containing protein</fullName>
    </recommendedName>
</protein>
<dbReference type="PANTHER" id="PTHR43739:SF5">
    <property type="entry name" value="EXO-ALPHA-SIALIDASE"/>
    <property type="match status" value="1"/>
</dbReference>
<keyword evidence="4" id="KW-1185">Reference proteome</keyword>
<dbReference type="InterPro" id="IPR015943">
    <property type="entry name" value="WD40/YVTN_repeat-like_dom_sf"/>
</dbReference>
<keyword evidence="1" id="KW-0677">Repeat</keyword>
<dbReference type="InterPro" id="IPR002860">
    <property type="entry name" value="BNR_rpt"/>
</dbReference>
<dbReference type="Gene3D" id="2.130.10.10">
    <property type="entry name" value="YVTN repeat-like/Quinoprotein amine dehydrogenase"/>
    <property type="match status" value="3"/>
</dbReference>
<dbReference type="SUPFAM" id="SSF110296">
    <property type="entry name" value="Oligoxyloglucan reducing end-specific cellobiohydrolase"/>
    <property type="match status" value="1"/>
</dbReference>
<dbReference type="EMBL" id="JAUJEB010000001">
    <property type="protein sequence ID" value="MDN5210537.1"/>
    <property type="molecule type" value="Genomic_DNA"/>
</dbReference>
<reference evidence="3" key="1">
    <citation type="submission" date="2023-06" db="EMBL/GenBank/DDBJ databases">
        <title>Genomic of Agaribacillus aureum.</title>
        <authorList>
            <person name="Wang G."/>
        </authorList>
    </citation>
    <scope>NUCLEOTIDE SEQUENCE</scope>
    <source>
        <strain evidence="3">BMA12</strain>
    </source>
</reference>